<keyword evidence="3" id="KW-1185">Reference proteome</keyword>
<accession>A0ABU0H6Q0</accession>
<dbReference type="Proteomes" id="UP001241603">
    <property type="component" value="Unassembled WGS sequence"/>
</dbReference>
<evidence type="ECO:0000313" key="2">
    <source>
        <dbReference type="EMBL" id="MDQ0437189.1"/>
    </source>
</evidence>
<protein>
    <submittedName>
        <fullName evidence="2">Uncharacterized protein</fullName>
    </submittedName>
</protein>
<proteinExistence type="predicted"/>
<dbReference type="RefSeq" id="WP_266348121.1">
    <property type="nucleotide sequence ID" value="NZ_JAPKNG010000002.1"/>
</dbReference>
<feature type="chain" id="PRO_5045919757" evidence="1">
    <location>
        <begin position="23"/>
        <end position="91"/>
    </location>
</feature>
<evidence type="ECO:0000256" key="1">
    <source>
        <dbReference type="SAM" id="SignalP"/>
    </source>
</evidence>
<gene>
    <name evidence="2" type="ORF">QO014_001574</name>
</gene>
<name>A0ABU0H6Q0_9HYPH</name>
<keyword evidence="1" id="KW-0732">Signal</keyword>
<organism evidence="2 3">
    <name type="scientific">Kaistia dalseonensis</name>
    <dbReference type="NCBI Taxonomy" id="410840"/>
    <lineage>
        <taxon>Bacteria</taxon>
        <taxon>Pseudomonadati</taxon>
        <taxon>Pseudomonadota</taxon>
        <taxon>Alphaproteobacteria</taxon>
        <taxon>Hyphomicrobiales</taxon>
        <taxon>Kaistiaceae</taxon>
        <taxon>Kaistia</taxon>
    </lineage>
</organism>
<comment type="caution">
    <text evidence="2">The sequence shown here is derived from an EMBL/GenBank/DDBJ whole genome shotgun (WGS) entry which is preliminary data.</text>
</comment>
<reference evidence="2 3" key="1">
    <citation type="submission" date="2023-07" db="EMBL/GenBank/DDBJ databases">
        <title>Genomic Encyclopedia of Type Strains, Phase IV (KMG-IV): sequencing the most valuable type-strain genomes for metagenomic binning, comparative biology and taxonomic classification.</title>
        <authorList>
            <person name="Goeker M."/>
        </authorList>
    </citation>
    <scope>NUCLEOTIDE SEQUENCE [LARGE SCALE GENOMIC DNA]</scope>
    <source>
        <strain evidence="2 3">B6-8</strain>
    </source>
</reference>
<sequence length="91" mass="9059">MRNFMIAAASVAFLASAGSALAAEQTIGTAVSVNPAAGTLTLQNGQTYQFANGAQLYGILPGQVVGVTANGNQGVGAFNPNRAASDNNDSN</sequence>
<evidence type="ECO:0000313" key="3">
    <source>
        <dbReference type="Proteomes" id="UP001241603"/>
    </source>
</evidence>
<feature type="signal peptide" evidence="1">
    <location>
        <begin position="1"/>
        <end position="22"/>
    </location>
</feature>
<dbReference type="EMBL" id="JAUSVO010000002">
    <property type="protein sequence ID" value="MDQ0437189.1"/>
    <property type="molecule type" value="Genomic_DNA"/>
</dbReference>